<feature type="transmembrane region" description="Helical" evidence="1">
    <location>
        <begin position="68"/>
        <end position="88"/>
    </location>
</feature>
<name>A0A017S5J6_ASPRC</name>
<dbReference type="STRING" id="1388766.A0A017S5J6"/>
<dbReference type="HOGENOM" id="CLU_064985_0_2_1"/>
<feature type="transmembrane region" description="Helical" evidence="1">
    <location>
        <begin position="179"/>
        <end position="196"/>
    </location>
</feature>
<dbReference type="PANTHER" id="PTHR42109:SF2">
    <property type="entry name" value="INTEGRAL MEMBRANE PROTEIN"/>
    <property type="match status" value="1"/>
</dbReference>
<keyword evidence="1" id="KW-0472">Membrane</keyword>
<evidence type="ECO:0000313" key="3">
    <source>
        <dbReference type="EMBL" id="EYE92313.1"/>
    </source>
</evidence>
<keyword evidence="1" id="KW-1133">Transmembrane helix</keyword>
<evidence type="ECO:0000259" key="2">
    <source>
        <dbReference type="Pfam" id="PF24800"/>
    </source>
</evidence>
<dbReference type="Pfam" id="PF24800">
    <property type="entry name" value="DUF7702"/>
    <property type="match status" value="1"/>
</dbReference>
<feature type="transmembrane region" description="Helical" evidence="1">
    <location>
        <begin position="148"/>
        <end position="167"/>
    </location>
</feature>
<protein>
    <recommendedName>
        <fullName evidence="2">DUF7702 domain-containing protein</fullName>
    </recommendedName>
</protein>
<reference evidence="4" key="1">
    <citation type="journal article" date="2014" name="Nat. Commun.">
        <title>Genomic adaptations of the halophilic Dead Sea filamentous fungus Eurotium rubrum.</title>
        <authorList>
            <person name="Kis-Papo T."/>
            <person name="Weig A.R."/>
            <person name="Riley R."/>
            <person name="Persoh D."/>
            <person name="Salamov A."/>
            <person name="Sun H."/>
            <person name="Lipzen A."/>
            <person name="Wasser S.P."/>
            <person name="Rambold G."/>
            <person name="Grigoriev I.V."/>
            <person name="Nevo E."/>
        </authorList>
    </citation>
    <scope>NUCLEOTIDE SEQUENCE [LARGE SCALE GENOMIC DNA]</scope>
    <source>
        <strain evidence="4">CBS 135680</strain>
    </source>
</reference>
<sequence>MPVDYRHGLSILDLLVYIPTLFIAVWLAFHHGFTRSASWIFFVLFSLIQVIGSCCYLATISNPTSEDLYITWAVCSSIGLSPLIQACISMLSRANDSIERKTGQSLHPLVFKATGTITIIAIILSIIGSTQSTNIMHNMSNPKTKASLVLFLVAWLGLGILLLLIGAHFSTIEAGEHRLLFAVGVSMPLILIRLVYSYLSVFGQRTEFNMFTGNVTIMLVMVVLEQIGVVVVCLGVGLTLDKRDALVRPLEQVD</sequence>
<feature type="transmembrane region" description="Helical" evidence="1">
    <location>
        <begin position="109"/>
        <end position="128"/>
    </location>
</feature>
<dbReference type="RefSeq" id="XP_040636001.1">
    <property type="nucleotide sequence ID" value="XM_040786578.1"/>
</dbReference>
<accession>A0A017S5J6</accession>
<feature type="transmembrane region" description="Helical" evidence="1">
    <location>
        <begin position="216"/>
        <end position="240"/>
    </location>
</feature>
<feature type="transmembrane region" description="Helical" evidence="1">
    <location>
        <begin position="6"/>
        <end position="27"/>
    </location>
</feature>
<keyword evidence="4" id="KW-1185">Reference proteome</keyword>
<feature type="domain" description="DUF7702" evidence="2">
    <location>
        <begin position="3"/>
        <end position="243"/>
    </location>
</feature>
<organism evidence="3 4">
    <name type="scientific">Aspergillus ruber (strain CBS 135680)</name>
    <dbReference type="NCBI Taxonomy" id="1388766"/>
    <lineage>
        <taxon>Eukaryota</taxon>
        <taxon>Fungi</taxon>
        <taxon>Dikarya</taxon>
        <taxon>Ascomycota</taxon>
        <taxon>Pezizomycotina</taxon>
        <taxon>Eurotiomycetes</taxon>
        <taxon>Eurotiomycetidae</taxon>
        <taxon>Eurotiales</taxon>
        <taxon>Aspergillaceae</taxon>
        <taxon>Aspergillus</taxon>
        <taxon>Aspergillus subgen. Aspergillus</taxon>
    </lineage>
</organism>
<keyword evidence="1" id="KW-0812">Transmembrane</keyword>
<dbReference type="InterPro" id="IPR056119">
    <property type="entry name" value="DUF7702"/>
</dbReference>
<dbReference type="AlphaFoldDB" id="A0A017S5J6"/>
<proteinExistence type="predicted"/>
<dbReference type="PANTHER" id="PTHR42109">
    <property type="entry name" value="UNPLACED GENOMIC SCAFFOLD UM_SCAF_CONTIG_1.265, WHOLE GENOME SHOTGUN SEQUENCE"/>
    <property type="match status" value="1"/>
</dbReference>
<feature type="transmembrane region" description="Helical" evidence="1">
    <location>
        <begin position="39"/>
        <end position="62"/>
    </location>
</feature>
<dbReference type="EMBL" id="KK088437">
    <property type="protein sequence ID" value="EYE92313.1"/>
    <property type="molecule type" value="Genomic_DNA"/>
</dbReference>
<dbReference type="OrthoDB" id="2560628at2759"/>
<dbReference type="Proteomes" id="UP000019804">
    <property type="component" value="Unassembled WGS sequence"/>
</dbReference>
<gene>
    <name evidence="3" type="ORF">EURHEDRAFT_517599</name>
</gene>
<evidence type="ECO:0000313" key="4">
    <source>
        <dbReference type="Proteomes" id="UP000019804"/>
    </source>
</evidence>
<dbReference type="GeneID" id="63701702"/>
<evidence type="ECO:0000256" key="1">
    <source>
        <dbReference type="SAM" id="Phobius"/>
    </source>
</evidence>